<dbReference type="Pfam" id="PF09111">
    <property type="entry name" value="SLIDE"/>
    <property type="match status" value="1"/>
</dbReference>
<dbReference type="PROSITE" id="PS50862">
    <property type="entry name" value="AA_TRNA_LIGASE_II"/>
    <property type="match status" value="1"/>
</dbReference>
<dbReference type="PROSITE" id="PS51192">
    <property type="entry name" value="HELICASE_ATP_BIND_1"/>
    <property type="match status" value="1"/>
</dbReference>
<dbReference type="InterPro" id="IPR045864">
    <property type="entry name" value="aa-tRNA-synth_II/BPL/LPL"/>
</dbReference>
<dbReference type="SMART" id="SM00717">
    <property type="entry name" value="SANT"/>
    <property type="match status" value="2"/>
</dbReference>
<evidence type="ECO:0000256" key="9">
    <source>
        <dbReference type="ARBA" id="ARBA00022853"/>
    </source>
</evidence>
<reference evidence="19" key="1">
    <citation type="submission" date="2014-03" db="EMBL/GenBank/DDBJ databases">
        <authorList>
            <person name="Aksoy S."/>
            <person name="Warren W."/>
            <person name="Wilson R.K."/>
        </authorList>
    </citation>
    <scope>NUCLEOTIDE SEQUENCE [LARGE SCALE GENOMIC DNA]</scope>
    <source>
        <strain evidence="19">IAEA</strain>
    </source>
</reference>
<dbReference type="InterPro" id="IPR000330">
    <property type="entry name" value="SNF2_N"/>
</dbReference>
<evidence type="ECO:0000259" key="14">
    <source>
        <dbReference type="PROSITE" id="PS50862"/>
    </source>
</evidence>
<evidence type="ECO:0000256" key="13">
    <source>
        <dbReference type="SAM" id="MobiDB-lite"/>
    </source>
</evidence>
<dbReference type="Gene3D" id="2.40.50.140">
    <property type="entry name" value="Nucleic acid-binding proteins"/>
    <property type="match status" value="1"/>
</dbReference>
<evidence type="ECO:0000259" key="15">
    <source>
        <dbReference type="PROSITE" id="PS51192"/>
    </source>
</evidence>
<dbReference type="Gene3D" id="1.10.1040.30">
    <property type="entry name" value="ISWI, HAND domain"/>
    <property type="match status" value="1"/>
</dbReference>
<dbReference type="InterPro" id="IPR004364">
    <property type="entry name" value="Aa-tRNA-synt_II"/>
</dbReference>
<dbReference type="CDD" id="cd18793">
    <property type="entry name" value="SF2_C_SNF"/>
    <property type="match status" value="1"/>
</dbReference>
<dbReference type="GO" id="GO:0034728">
    <property type="term" value="P:nucleosome organization"/>
    <property type="evidence" value="ECO:0007669"/>
    <property type="project" value="TreeGrafter"/>
</dbReference>
<dbReference type="InterPro" id="IPR049730">
    <property type="entry name" value="SNF2/RAD54-like_C"/>
</dbReference>
<dbReference type="SUPFAM" id="SSF46689">
    <property type="entry name" value="Homeodomain-like"/>
    <property type="match status" value="2"/>
</dbReference>
<protein>
    <recommendedName>
        <fullName evidence="4">asparagine--tRNA ligase</fullName>
        <ecNumber evidence="4">6.1.1.22</ecNumber>
    </recommendedName>
</protein>
<dbReference type="GO" id="GO:0140658">
    <property type="term" value="F:ATP-dependent chromatin remodeler activity"/>
    <property type="evidence" value="ECO:0007669"/>
    <property type="project" value="TreeGrafter"/>
</dbReference>
<feature type="compositionally biased region" description="Low complexity" evidence="13">
    <location>
        <begin position="585"/>
        <end position="597"/>
    </location>
</feature>
<dbReference type="CDD" id="cd00167">
    <property type="entry name" value="SANT"/>
    <property type="match status" value="1"/>
</dbReference>
<dbReference type="GO" id="GO:0006421">
    <property type="term" value="P:asparaginyl-tRNA aminoacylation"/>
    <property type="evidence" value="ECO:0007669"/>
    <property type="project" value="InterPro"/>
</dbReference>
<dbReference type="FunFam" id="1.10.10.60:FF:000049">
    <property type="entry name" value="SWI/SNF-related matrix-associated actin-dependent regulator of chromatin subfamily A member"/>
    <property type="match status" value="1"/>
</dbReference>
<dbReference type="InterPro" id="IPR004522">
    <property type="entry name" value="Asn-tRNA-ligase"/>
</dbReference>
<keyword evidence="5" id="KW-0436">Ligase</keyword>
<keyword evidence="9" id="KW-0156">Chromatin regulator</keyword>
<dbReference type="VEuPathDB" id="VectorBase:GBRI020988"/>
<evidence type="ECO:0000313" key="19">
    <source>
        <dbReference type="Proteomes" id="UP000091820"/>
    </source>
</evidence>
<dbReference type="PROSITE" id="PS51194">
    <property type="entry name" value="HELICASE_CTER"/>
    <property type="match status" value="1"/>
</dbReference>
<dbReference type="GO" id="GO:0005634">
    <property type="term" value="C:nucleus"/>
    <property type="evidence" value="ECO:0007669"/>
    <property type="project" value="UniProtKB-SubCell"/>
</dbReference>
<dbReference type="GO" id="GO:0042393">
    <property type="term" value="F:histone binding"/>
    <property type="evidence" value="ECO:0007669"/>
    <property type="project" value="TreeGrafter"/>
</dbReference>
<feature type="region of interest" description="Disordered" evidence="13">
    <location>
        <begin position="629"/>
        <end position="672"/>
    </location>
</feature>
<feature type="compositionally biased region" description="Basic and acidic residues" evidence="13">
    <location>
        <begin position="1127"/>
        <end position="1138"/>
    </location>
</feature>
<dbReference type="Gene3D" id="1.20.5.1190">
    <property type="entry name" value="iswi atpase"/>
    <property type="match status" value="1"/>
</dbReference>
<feature type="domain" description="Helicase C-terminal" evidence="16">
    <location>
        <begin position="796"/>
        <end position="946"/>
    </location>
</feature>
<feature type="domain" description="Helicase ATP-binding" evidence="15">
    <location>
        <begin position="705"/>
        <end position="860"/>
    </location>
</feature>
<keyword evidence="8" id="KW-0067">ATP-binding</keyword>
<dbReference type="Pfam" id="PF09110">
    <property type="entry name" value="HAND"/>
    <property type="match status" value="1"/>
</dbReference>
<dbReference type="STRING" id="37001.A0A1A9WIH6"/>
<dbReference type="InterPro" id="IPR015194">
    <property type="entry name" value="ISWI_HAND-dom"/>
</dbReference>
<evidence type="ECO:0000256" key="8">
    <source>
        <dbReference type="ARBA" id="ARBA00022840"/>
    </source>
</evidence>
<dbReference type="InterPro" id="IPR015195">
    <property type="entry name" value="SLIDE"/>
</dbReference>
<dbReference type="EnsemblMetazoa" id="GBRI020988-RA">
    <property type="protein sequence ID" value="GBRI020988-PA"/>
    <property type="gene ID" value="GBRI020988"/>
</dbReference>
<dbReference type="InterPro" id="IPR027417">
    <property type="entry name" value="P-loop_NTPase"/>
</dbReference>
<keyword evidence="6" id="KW-0547">Nucleotide-binding</keyword>
<dbReference type="SMART" id="SM00490">
    <property type="entry name" value="HELICc"/>
    <property type="match status" value="1"/>
</dbReference>
<dbReference type="PANTHER" id="PTHR45623:SF49">
    <property type="entry name" value="SWI_SNF-RELATED MATRIX-ASSOCIATED ACTIN-DEPENDENT REGULATOR OF CHROMATIN SUBFAMILY A MEMBER 5"/>
    <property type="match status" value="1"/>
</dbReference>
<dbReference type="SUPFAM" id="SSF55681">
    <property type="entry name" value="Class II aaRS and biotin synthetases"/>
    <property type="match status" value="1"/>
</dbReference>
<reference evidence="18" key="2">
    <citation type="submission" date="2020-05" db="UniProtKB">
        <authorList>
            <consortium name="EnsemblMetazoa"/>
        </authorList>
    </citation>
    <scope>IDENTIFICATION</scope>
    <source>
        <strain evidence="18">IAEA</strain>
    </source>
</reference>
<keyword evidence="7" id="KW-0378">Hydrolase</keyword>
<dbReference type="InterPro" id="IPR006195">
    <property type="entry name" value="aa-tRNA-synth_II"/>
</dbReference>
<feature type="region of interest" description="Disordered" evidence="13">
    <location>
        <begin position="585"/>
        <end position="606"/>
    </location>
</feature>
<dbReference type="Gene3D" id="1.10.10.60">
    <property type="entry name" value="Homeodomain-like"/>
    <property type="match status" value="2"/>
</dbReference>
<evidence type="ECO:0000256" key="4">
    <source>
        <dbReference type="ARBA" id="ARBA00012816"/>
    </source>
</evidence>
<dbReference type="Gene3D" id="3.30.930.10">
    <property type="entry name" value="Bira Bifunctional Protein, Domain 2"/>
    <property type="match status" value="1"/>
</dbReference>
<dbReference type="InterPro" id="IPR036306">
    <property type="entry name" value="ISWI_HAND-dom_sf"/>
</dbReference>
<dbReference type="GO" id="GO:0000785">
    <property type="term" value="C:chromatin"/>
    <property type="evidence" value="ECO:0007669"/>
    <property type="project" value="UniProtKB-ARBA"/>
</dbReference>
<dbReference type="GO" id="GO:0004816">
    <property type="term" value="F:asparagine-tRNA ligase activity"/>
    <property type="evidence" value="ECO:0007669"/>
    <property type="project" value="UniProtKB-EC"/>
</dbReference>
<feature type="compositionally biased region" description="Acidic residues" evidence="13">
    <location>
        <begin position="1139"/>
        <end position="1148"/>
    </location>
</feature>
<dbReference type="InterPro" id="IPR001005">
    <property type="entry name" value="SANT/Myb"/>
</dbReference>
<feature type="domain" description="Aminoacyl-transfer RNA synthetases class-II family profile" evidence="14">
    <location>
        <begin position="138"/>
        <end position="451"/>
    </location>
</feature>
<dbReference type="FunFam" id="1.10.1040.30:FF:000001">
    <property type="entry name" value="SWI/SNF-related matrix-associated actin-dependent regulator of chromatin subfamily A member"/>
    <property type="match status" value="1"/>
</dbReference>
<evidence type="ECO:0000256" key="12">
    <source>
        <dbReference type="ARBA" id="ARBA00023242"/>
    </source>
</evidence>
<keyword evidence="12" id="KW-0539">Nucleus</keyword>
<dbReference type="InterPro" id="IPR017884">
    <property type="entry name" value="SANT_dom"/>
</dbReference>
<dbReference type="GO" id="GO:0005524">
    <property type="term" value="F:ATP binding"/>
    <property type="evidence" value="ECO:0007669"/>
    <property type="project" value="UniProtKB-KW"/>
</dbReference>
<organism evidence="18 19">
    <name type="scientific">Glossina brevipalpis</name>
    <dbReference type="NCBI Taxonomy" id="37001"/>
    <lineage>
        <taxon>Eukaryota</taxon>
        <taxon>Metazoa</taxon>
        <taxon>Ecdysozoa</taxon>
        <taxon>Arthropoda</taxon>
        <taxon>Hexapoda</taxon>
        <taxon>Insecta</taxon>
        <taxon>Pterygota</taxon>
        <taxon>Neoptera</taxon>
        <taxon>Endopterygota</taxon>
        <taxon>Diptera</taxon>
        <taxon>Brachycera</taxon>
        <taxon>Muscomorpha</taxon>
        <taxon>Hippoboscoidea</taxon>
        <taxon>Glossinidae</taxon>
        <taxon>Glossina</taxon>
    </lineage>
</organism>
<evidence type="ECO:0000256" key="1">
    <source>
        <dbReference type="ARBA" id="ARBA00004123"/>
    </source>
</evidence>
<evidence type="ECO:0000256" key="6">
    <source>
        <dbReference type="ARBA" id="ARBA00022741"/>
    </source>
</evidence>
<dbReference type="SUPFAM" id="SSF101224">
    <property type="entry name" value="HAND domain of the nucleosome remodeling ATPase ISWI"/>
    <property type="match status" value="1"/>
</dbReference>
<feature type="region of interest" description="Disordered" evidence="13">
    <location>
        <begin position="1118"/>
        <end position="1148"/>
    </location>
</feature>
<dbReference type="GO" id="GO:0016887">
    <property type="term" value="F:ATP hydrolysis activity"/>
    <property type="evidence" value="ECO:0007669"/>
    <property type="project" value="TreeGrafter"/>
</dbReference>
<evidence type="ECO:0000313" key="18">
    <source>
        <dbReference type="EnsemblMetazoa" id="GBRI020988-PA"/>
    </source>
</evidence>
<keyword evidence="19" id="KW-1185">Reference proteome</keyword>
<dbReference type="InterPro" id="IPR009057">
    <property type="entry name" value="Homeodomain-like_sf"/>
</dbReference>
<keyword evidence="10" id="KW-0648">Protein biosynthesis</keyword>
<dbReference type="EC" id="6.1.1.22" evidence="4"/>
<dbReference type="PRINTS" id="PR01042">
    <property type="entry name" value="TRNASYNTHASP"/>
</dbReference>
<sequence>MLLIKRNCCNFERISTITQTKQPGDTLGVRGWIKNVRRLKNNVFFDISDGSTMKKFQVVVPKTEQLKTISAGNLVKVLGQLQLAPQGHYELHAETLETIAEGNLNSGYPFSPKQQHAPEYIREYLHLRSRTSCIAATMRLRHKVQMALHEFMDKRDFIHINTPIMTTNDCEGAGEVFTVQPDSNELLKQMSRPTVPLAHSYFDSKVYLSVSGQLHLESMSYGLGNTYTISPAFRAENCKSPLHLSEFYMFEAELVFIENLEQLCSFIEEMIKNVTNEILKFNEADIEYCQKQAMGESFKLEWLQNSWPLLSYNEAFDIILRNKEKFKTTVKSDEGFSKEQELFLVDYCKAPVFVVEWPAAQKPFYMKISRQDSSKVHALDLLMPVVGELCGGSLREYDVNRLREHPHFPQGLDWYLELRKFGGVPTGGFGMGFERFLQLLTGVKNIRDVIPFPRYPHSIEVPKKVVRHVIKALRILCEEKTETATISEVYEQVRYQMRNLVPVAHLQSEVYKCLEGLCDKGLARRIPDGEIGSLKTHYSICVNEISTNIAENEVSVGDSIFKSNNSIFVATNAPSTENFTNVAEVENETNSENTSSSAEKEVEFDNKIETDRSKRFDFLLKQTEIFTHFMTNSAKSPTKPKGRPKKNKEPSNTDHRHRKTEQEEDEELLAEDTQTKEIFRFEASPSYIKNGELRDYQVRGLNWMISLYENGINGILADEMGLGKTLQTISLLGYLKHFKNQAGPHIVVVPKSTLQNWVNEFKKWCPSLRAVCLIGDQDARNTFIRDILLPGEWDVCVTSYEMCIREKSVFKKFNWRYMVIDEAHHYCLWRNYQYCRLGGQTPHEDRNRQIQDYNADNSTKFIFMLSTRAGGLGINLATADVVIIYDSDWNPQMDLQAMDRAHRIGQKKQVRVFRFITENTVEEKIVERAEIKLRLDKLVIQQGRLVNNSGNQLNKDEMLNIIRFGANHVFASKDSELTDEDIDTILERGEAKTAEEKAKLDSLGESSLRTFTMDTNGEGGASTSVYQFEGEDYREKHKLNALGNWIEPPKRERKANYAVDAYFREALRVSEPKAPKAPRPPKQPIVQDFQFFPPRLFELLDQEIYYFRKTVGYKVPKNPELGSEASKVQREEQRKIDEAEPLSEDEMSEKEALLTQGFTTWTKRDFNQFIKANEKYGRDDIENIAKDVEGKTPEEVIEYNAVFWERCHELQDIERIMGQIERGEAKIQRRLSIKKALDQKMSRYRAPFHQLRLQYGNNKGKNYTEIEDRFLVCMLHKLGFDKENVYEELRAAIRASPQFRFDWFIKSRTALELQRRCNTLITLIERENLELEEKERQEKKKKAAKNSGAPATTQQTKANQKRKTDMLTNEKNAKKKKK</sequence>
<name>A0A1A9WIH6_9MUSC</name>
<comment type="similarity">
    <text evidence="3">Belongs to the SNF2/RAD54 helicase family. ISWI subfamily.</text>
</comment>
<dbReference type="Gene3D" id="3.40.50.300">
    <property type="entry name" value="P-loop containing nucleotide triphosphate hydrolases"/>
    <property type="match status" value="1"/>
</dbReference>
<dbReference type="Pfam" id="PF01336">
    <property type="entry name" value="tRNA_anti-codon"/>
    <property type="match status" value="1"/>
</dbReference>
<dbReference type="FunFam" id="1.20.5.1190:FF:000002">
    <property type="entry name" value="SWI/SNF-related matrix-associated actin-dependent regulator of chromatin subfamily A member"/>
    <property type="match status" value="1"/>
</dbReference>
<dbReference type="GO" id="GO:0003677">
    <property type="term" value="F:DNA binding"/>
    <property type="evidence" value="ECO:0007669"/>
    <property type="project" value="InterPro"/>
</dbReference>
<dbReference type="FunFam" id="3.30.930.10:FF:000016">
    <property type="entry name" value="Asparagine--tRNA ligase"/>
    <property type="match status" value="1"/>
</dbReference>
<feature type="region of interest" description="Disordered" evidence="13">
    <location>
        <begin position="1332"/>
        <end position="1378"/>
    </location>
</feature>
<dbReference type="GO" id="GO:0031491">
    <property type="term" value="F:nucleosome binding"/>
    <property type="evidence" value="ECO:0007669"/>
    <property type="project" value="InterPro"/>
</dbReference>
<evidence type="ECO:0000256" key="11">
    <source>
        <dbReference type="ARBA" id="ARBA00023146"/>
    </source>
</evidence>
<comment type="similarity">
    <text evidence="2">Belongs to the class-II aminoacyl-tRNA synthetase family.</text>
</comment>
<dbReference type="SUPFAM" id="SSF52540">
    <property type="entry name" value="P-loop containing nucleoside triphosphate hydrolases"/>
    <property type="match status" value="1"/>
</dbReference>
<dbReference type="Pfam" id="PF00152">
    <property type="entry name" value="tRNA-synt_2"/>
    <property type="match status" value="1"/>
</dbReference>
<feature type="domain" description="SANT" evidence="17">
    <location>
        <begin position="1156"/>
        <end position="1208"/>
    </location>
</feature>
<feature type="compositionally biased region" description="Polar residues" evidence="13">
    <location>
        <begin position="1349"/>
        <end position="1358"/>
    </location>
</feature>
<dbReference type="SUPFAM" id="SSF50249">
    <property type="entry name" value="Nucleic acid-binding proteins"/>
    <property type="match status" value="1"/>
</dbReference>
<dbReference type="Pfam" id="PF00176">
    <property type="entry name" value="SNF2-rel_dom"/>
    <property type="match status" value="1"/>
</dbReference>
<dbReference type="CDD" id="cd04318">
    <property type="entry name" value="EcAsnRS_like_N"/>
    <property type="match status" value="1"/>
</dbReference>
<dbReference type="InterPro" id="IPR014001">
    <property type="entry name" value="Helicase_ATP-bd"/>
</dbReference>
<evidence type="ECO:0000256" key="10">
    <source>
        <dbReference type="ARBA" id="ARBA00022917"/>
    </source>
</evidence>
<dbReference type="NCBIfam" id="TIGR00457">
    <property type="entry name" value="asnS"/>
    <property type="match status" value="1"/>
</dbReference>
<evidence type="ECO:0000259" key="17">
    <source>
        <dbReference type="PROSITE" id="PS51293"/>
    </source>
</evidence>
<keyword evidence="11" id="KW-0030">Aminoacyl-tRNA synthetase</keyword>
<dbReference type="SMART" id="SM00487">
    <property type="entry name" value="DEXDc"/>
    <property type="match status" value="1"/>
</dbReference>
<dbReference type="Proteomes" id="UP000091820">
    <property type="component" value="Unassembled WGS sequence"/>
</dbReference>
<evidence type="ECO:0000256" key="5">
    <source>
        <dbReference type="ARBA" id="ARBA00022598"/>
    </source>
</evidence>
<dbReference type="InterPro" id="IPR004365">
    <property type="entry name" value="NA-bd_OB_tRNA"/>
</dbReference>
<dbReference type="Gene3D" id="3.40.50.10810">
    <property type="entry name" value="Tandem AAA-ATPase domain"/>
    <property type="match status" value="1"/>
</dbReference>
<dbReference type="InterPro" id="IPR001650">
    <property type="entry name" value="Helicase_C-like"/>
</dbReference>
<evidence type="ECO:0000256" key="7">
    <source>
        <dbReference type="ARBA" id="ARBA00022801"/>
    </source>
</evidence>
<dbReference type="InterPro" id="IPR012340">
    <property type="entry name" value="NA-bd_OB-fold"/>
</dbReference>
<dbReference type="InterPro" id="IPR038718">
    <property type="entry name" value="SNF2-like_sf"/>
</dbReference>
<dbReference type="PANTHER" id="PTHR45623">
    <property type="entry name" value="CHROMODOMAIN-HELICASE-DNA-BINDING PROTEIN 3-RELATED-RELATED"/>
    <property type="match status" value="1"/>
</dbReference>
<evidence type="ECO:0000256" key="3">
    <source>
        <dbReference type="ARBA" id="ARBA00009687"/>
    </source>
</evidence>
<accession>A0A1A9WIH6</accession>
<evidence type="ECO:0000259" key="16">
    <source>
        <dbReference type="PROSITE" id="PS51194"/>
    </source>
</evidence>
<proteinExistence type="inferred from homology"/>
<comment type="subcellular location">
    <subcellularLocation>
        <location evidence="1">Nucleus</location>
    </subcellularLocation>
</comment>
<dbReference type="InterPro" id="IPR002312">
    <property type="entry name" value="Asp/Asn-tRNA-synth_IIb"/>
</dbReference>
<evidence type="ECO:0000256" key="2">
    <source>
        <dbReference type="ARBA" id="ARBA00008226"/>
    </source>
</evidence>
<dbReference type="PROSITE" id="PS51293">
    <property type="entry name" value="SANT"/>
    <property type="match status" value="1"/>
</dbReference>
<dbReference type="FunFam" id="1.10.10.60:FF:000022">
    <property type="entry name" value="ISWI chromatin-remodeling complex ATPase CHR11 isoform A"/>
    <property type="match status" value="1"/>
</dbReference>